<protein>
    <submittedName>
        <fullName evidence="2">Uncharacterized protein</fullName>
    </submittedName>
</protein>
<accession>A0A3S3SSI5</accession>
<comment type="caution">
    <text evidence="2">The sequence shown here is derived from an EMBL/GenBank/DDBJ whole genome shotgun (WGS) entry which is preliminary data.</text>
</comment>
<feature type="chain" id="PRO_5018763092" evidence="1">
    <location>
        <begin position="22"/>
        <end position="301"/>
    </location>
</feature>
<keyword evidence="3" id="KW-1185">Reference proteome</keyword>
<name>A0A3S3SSI5_9SPHI</name>
<gene>
    <name evidence="2" type="ORF">DPV69_08305</name>
</gene>
<dbReference type="Proteomes" id="UP000284120">
    <property type="component" value="Unassembled WGS sequence"/>
</dbReference>
<dbReference type="EMBL" id="SAYW01000002">
    <property type="protein sequence ID" value="RWU08369.1"/>
    <property type="molecule type" value="Genomic_DNA"/>
</dbReference>
<keyword evidence="1" id="KW-0732">Signal</keyword>
<organism evidence="2 3">
    <name type="scientific">Pedobacter chitinilyticus</name>
    <dbReference type="NCBI Taxonomy" id="2233776"/>
    <lineage>
        <taxon>Bacteria</taxon>
        <taxon>Pseudomonadati</taxon>
        <taxon>Bacteroidota</taxon>
        <taxon>Sphingobacteriia</taxon>
        <taxon>Sphingobacteriales</taxon>
        <taxon>Sphingobacteriaceae</taxon>
        <taxon>Pedobacter</taxon>
    </lineage>
</organism>
<dbReference type="OrthoDB" id="751053at2"/>
<dbReference type="InterPro" id="IPR046219">
    <property type="entry name" value="DUF6252"/>
</dbReference>
<dbReference type="RefSeq" id="WP_113646893.1">
    <property type="nucleotide sequence ID" value="NZ_QMHN01000002.1"/>
</dbReference>
<dbReference type="AlphaFoldDB" id="A0A3S3SSI5"/>
<feature type="signal peptide" evidence="1">
    <location>
        <begin position="1"/>
        <end position="21"/>
    </location>
</feature>
<reference evidence="2 3" key="1">
    <citation type="submission" date="2018-06" db="EMBL/GenBank/DDBJ databases">
        <title>Pedobacter endophyticus sp. nov., an endophytic bacterium isolated from a leaf of Triticum aestivum.</title>
        <authorList>
            <person name="Zhang L."/>
        </authorList>
    </citation>
    <scope>NUCLEOTIDE SEQUENCE [LARGE SCALE GENOMIC DNA]</scope>
    <source>
        <strain evidence="2 3">CM134L-2</strain>
    </source>
</reference>
<evidence type="ECO:0000256" key="1">
    <source>
        <dbReference type="SAM" id="SignalP"/>
    </source>
</evidence>
<dbReference type="Pfam" id="PF19765">
    <property type="entry name" value="DUF6252"/>
    <property type="match status" value="2"/>
</dbReference>
<evidence type="ECO:0000313" key="3">
    <source>
        <dbReference type="Proteomes" id="UP000284120"/>
    </source>
</evidence>
<evidence type="ECO:0000313" key="2">
    <source>
        <dbReference type="EMBL" id="RWU08369.1"/>
    </source>
</evidence>
<sequence length="301" mass="32614">MRNIIAKTSLFCLLLLAFSCAKDIEYLNAGGDASSLKVKIDGNLTEFQTVTAVIMDVPPKKALQIIASKGTSQALSIMLSDYQGKKTYDLSEDPSIVSFTLDNKNPLETTFLAEEGKVVITSASATTISGTFEFKAKSISDDSERIFKEGSFTITIADPSKNPSIPVNPSNANMKAKINNTSLSFAGEANLIKATQPIAMNSMMINGYSDKKMLSIMIDDYKGVGTYEINDTNSHMMMYTLDFSQNAGDYSAISGKIIVTSSTSSSIKGTFEFIGEKDNDSSNKITVKEGTFEMSYKTVSM</sequence>
<dbReference type="PROSITE" id="PS51257">
    <property type="entry name" value="PROKAR_LIPOPROTEIN"/>
    <property type="match status" value="1"/>
</dbReference>
<proteinExistence type="predicted"/>